<feature type="non-terminal residue" evidence="2">
    <location>
        <position position="87"/>
    </location>
</feature>
<evidence type="ECO:0000313" key="3">
    <source>
        <dbReference type="Proteomes" id="UP000237000"/>
    </source>
</evidence>
<keyword evidence="3" id="KW-1185">Reference proteome</keyword>
<dbReference type="AlphaFoldDB" id="A0A2P5EAG6"/>
<organism evidence="2 3">
    <name type="scientific">Trema orientale</name>
    <name type="common">Charcoal tree</name>
    <name type="synonym">Celtis orientalis</name>
    <dbReference type="NCBI Taxonomy" id="63057"/>
    <lineage>
        <taxon>Eukaryota</taxon>
        <taxon>Viridiplantae</taxon>
        <taxon>Streptophyta</taxon>
        <taxon>Embryophyta</taxon>
        <taxon>Tracheophyta</taxon>
        <taxon>Spermatophyta</taxon>
        <taxon>Magnoliopsida</taxon>
        <taxon>eudicotyledons</taxon>
        <taxon>Gunneridae</taxon>
        <taxon>Pentapetalae</taxon>
        <taxon>rosids</taxon>
        <taxon>fabids</taxon>
        <taxon>Rosales</taxon>
        <taxon>Cannabaceae</taxon>
        <taxon>Trema</taxon>
    </lineage>
</organism>
<dbReference type="EMBL" id="JXTC01000193">
    <property type="protein sequence ID" value="PON82539.1"/>
    <property type="molecule type" value="Genomic_DNA"/>
</dbReference>
<sequence>MADYNEAPGLSAQIETLNAQMNEKQEKIERLDAKLLVRVESLTIQLTMEQPSWLSVVVNLMQSLDDLTPIANRSKKSLYEQDPSAST</sequence>
<protein>
    <submittedName>
        <fullName evidence="2">Uncharacterized protein</fullName>
    </submittedName>
</protein>
<dbReference type="InParanoid" id="A0A2P5EAG6"/>
<dbReference type="Proteomes" id="UP000237000">
    <property type="component" value="Unassembled WGS sequence"/>
</dbReference>
<gene>
    <name evidence="2" type="ORF">TorRG33x02_216930</name>
</gene>
<feature type="coiled-coil region" evidence="1">
    <location>
        <begin position="7"/>
        <end position="34"/>
    </location>
</feature>
<accession>A0A2P5EAG6</accession>
<keyword evidence="1" id="KW-0175">Coiled coil</keyword>
<proteinExistence type="predicted"/>
<evidence type="ECO:0000256" key="1">
    <source>
        <dbReference type="SAM" id="Coils"/>
    </source>
</evidence>
<comment type="caution">
    <text evidence="2">The sequence shown here is derived from an EMBL/GenBank/DDBJ whole genome shotgun (WGS) entry which is preliminary data.</text>
</comment>
<name>A0A2P5EAG6_TREOI</name>
<reference evidence="3" key="1">
    <citation type="submission" date="2016-06" db="EMBL/GenBank/DDBJ databases">
        <title>Parallel loss of symbiosis genes in relatives of nitrogen-fixing non-legume Parasponia.</title>
        <authorList>
            <person name="Van Velzen R."/>
            <person name="Holmer R."/>
            <person name="Bu F."/>
            <person name="Rutten L."/>
            <person name="Van Zeijl A."/>
            <person name="Liu W."/>
            <person name="Santuari L."/>
            <person name="Cao Q."/>
            <person name="Sharma T."/>
            <person name="Shen D."/>
            <person name="Roswanjaya Y."/>
            <person name="Wardhani T."/>
            <person name="Kalhor M.S."/>
            <person name="Jansen J."/>
            <person name="Van den Hoogen J."/>
            <person name="Gungor B."/>
            <person name="Hartog M."/>
            <person name="Hontelez J."/>
            <person name="Verver J."/>
            <person name="Yang W.-C."/>
            <person name="Schijlen E."/>
            <person name="Repin R."/>
            <person name="Schilthuizen M."/>
            <person name="Schranz E."/>
            <person name="Heidstra R."/>
            <person name="Miyata K."/>
            <person name="Fedorova E."/>
            <person name="Kohlen W."/>
            <person name="Bisseling T."/>
            <person name="Smit S."/>
            <person name="Geurts R."/>
        </authorList>
    </citation>
    <scope>NUCLEOTIDE SEQUENCE [LARGE SCALE GENOMIC DNA]</scope>
    <source>
        <strain evidence="3">cv. RG33-2</strain>
    </source>
</reference>
<evidence type="ECO:0000313" key="2">
    <source>
        <dbReference type="EMBL" id="PON82539.1"/>
    </source>
</evidence>